<accession>A0A850NPY1</accession>
<dbReference type="GO" id="GO:0016887">
    <property type="term" value="F:ATP hydrolysis activity"/>
    <property type="evidence" value="ECO:0007669"/>
    <property type="project" value="InterPro"/>
</dbReference>
<evidence type="ECO:0000313" key="2">
    <source>
        <dbReference type="EMBL" id="NVN29038.1"/>
    </source>
</evidence>
<comment type="caution">
    <text evidence="2">The sequence shown here is derived from an EMBL/GenBank/DDBJ whole genome shotgun (WGS) entry which is preliminary data.</text>
</comment>
<evidence type="ECO:0000259" key="1">
    <source>
        <dbReference type="Pfam" id="PF13476"/>
    </source>
</evidence>
<sequence>MRRLINRWRSPGGAWPKRLEWIEITGIRGWTGQRVDFNFPIVAIVGENGAGKSTVLQAAASVYKAPRGSSAPRLFETLR</sequence>
<protein>
    <submittedName>
        <fullName evidence="2">AAA family ATPase</fullName>
    </submittedName>
</protein>
<reference evidence="2 3" key="1">
    <citation type="submission" date="2020-06" db="EMBL/GenBank/DDBJ databases">
        <title>Description of novel acetic acid bacteria.</title>
        <authorList>
            <person name="Sombolestani A."/>
        </authorList>
    </citation>
    <scope>NUCLEOTIDE SEQUENCE [LARGE SCALE GENOMIC DNA]</scope>
    <source>
        <strain evidence="2 3">LMG 26838</strain>
    </source>
</reference>
<dbReference type="InterPro" id="IPR038729">
    <property type="entry name" value="Rad50/SbcC_AAA"/>
</dbReference>
<name>A0A850NPY1_9PROT</name>
<dbReference type="RefSeq" id="WP_176621770.1">
    <property type="nucleotide sequence ID" value="NZ_JABXXQ010000009.1"/>
</dbReference>
<feature type="domain" description="Rad50/SbcC-type AAA" evidence="1">
    <location>
        <begin position="22"/>
        <end position="58"/>
    </location>
</feature>
<dbReference type="GO" id="GO:0006302">
    <property type="term" value="P:double-strand break repair"/>
    <property type="evidence" value="ECO:0007669"/>
    <property type="project" value="InterPro"/>
</dbReference>
<proteinExistence type="predicted"/>
<evidence type="ECO:0000313" key="3">
    <source>
        <dbReference type="Proteomes" id="UP000565205"/>
    </source>
</evidence>
<dbReference type="Proteomes" id="UP000565205">
    <property type="component" value="Unassembled WGS sequence"/>
</dbReference>
<dbReference type="SUPFAM" id="SSF52540">
    <property type="entry name" value="P-loop containing nucleoside triphosphate hydrolases"/>
    <property type="match status" value="1"/>
</dbReference>
<dbReference type="Pfam" id="PF13476">
    <property type="entry name" value="AAA_23"/>
    <property type="match status" value="1"/>
</dbReference>
<dbReference type="Gene3D" id="3.40.50.300">
    <property type="entry name" value="P-loop containing nucleotide triphosphate hydrolases"/>
    <property type="match status" value="1"/>
</dbReference>
<organism evidence="2 3">
    <name type="scientific">Endobacter medicaginis</name>
    <dbReference type="NCBI Taxonomy" id="1181271"/>
    <lineage>
        <taxon>Bacteria</taxon>
        <taxon>Pseudomonadati</taxon>
        <taxon>Pseudomonadota</taxon>
        <taxon>Alphaproteobacteria</taxon>
        <taxon>Acetobacterales</taxon>
        <taxon>Acetobacteraceae</taxon>
        <taxon>Endobacter</taxon>
    </lineage>
</organism>
<dbReference type="InterPro" id="IPR027417">
    <property type="entry name" value="P-loop_NTPase"/>
</dbReference>
<dbReference type="EMBL" id="JABXXQ010000009">
    <property type="protein sequence ID" value="NVN29038.1"/>
    <property type="molecule type" value="Genomic_DNA"/>
</dbReference>
<dbReference type="AlphaFoldDB" id="A0A850NPY1"/>
<gene>
    <name evidence="2" type="ORF">HUK83_01585</name>
</gene>